<dbReference type="AlphaFoldDB" id="A0AAN8TT60"/>
<protein>
    <submittedName>
        <fullName evidence="1">Uncharacterized protein</fullName>
    </submittedName>
</protein>
<accession>A0AAN8TT60</accession>
<gene>
    <name evidence="1" type="ORF">RDI58_006958</name>
</gene>
<keyword evidence="2" id="KW-1185">Reference proteome</keyword>
<organism evidence="1 2">
    <name type="scientific">Solanum bulbocastanum</name>
    <name type="common">Wild potato</name>
    <dbReference type="NCBI Taxonomy" id="147425"/>
    <lineage>
        <taxon>Eukaryota</taxon>
        <taxon>Viridiplantae</taxon>
        <taxon>Streptophyta</taxon>
        <taxon>Embryophyta</taxon>
        <taxon>Tracheophyta</taxon>
        <taxon>Spermatophyta</taxon>
        <taxon>Magnoliopsida</taxon>
        <taxon>eudicotyledons</taxon>
        <taxon>Gunneridae</taxon>
        <taxon>Pentapetalae</taxon>
        <taxon>asterids</taxon>
        <taxon>lamiids</taxon>
        <taxon>Solanales</taxon>
        <taxon>Solanaceae</taxon>
        <taxon>Solanoideae</taxon>
        <taxon>Solaneae</taxon>
        <taxon>Solanum</taxon>
    </lineage>
</organism>
<name>A0AAN8TT60_SOLBU</name>
<proteinExistence type="predicted"/>
<reference evidence="1 2" key="1">
    <citation type="submission" date="2024-02" db="EMBL/GenBank/DDBJ databases">
        <title>de novo genome assembly of Solanum bulbocastanum strain 11H21.</title>
        <authorList>
            <person name="Hosaka A.J."/>
        </authorList>
    </citation>
    <scope>NUCLEOTIDE SEQUENCE [LARGE SCALE GENOMIC DNA]</scope>
    <source>
        <tissue evidence="1">Young leaves</tissue>
    </source>
</reference>
<evidence type="ECO:0000313" key="2">
    <source>
        <dbReference type="Proteomes" id="UP001371456"/>
    </source>
</evidence>
<dbReference type="Proteomes" id="UP001371456">
    <property type="component" value="Unassembled WGS sequence"/>
</dbReference>
<dbReference type="PANTHER" id="PTHR33116:SF67">
    <property type="entry name" value="REVERSE TRANSCRIPTASE"/>
    <property type="match status" value="1"/>
</dbReference>
<dbReference type="EMBL" id="JBANQN010000003">
    <property type="protein sequence ID" value="KAK6793505.1"/>
    <property type="molecule type" value="Genomic_DNA"/>
</dbReference>
<comment type="caution">
    <text evidence="1">The sequence shown here is derived from an EMBL/GenBank/DDBJ whole genome shotgun (WGS) entry which is preliminary data.</text>
</comment>
<dbReference type="PANTHER" id="PTHR33116">
    <property type="entry name" value="REVERSE TRANSCRIPTASE ZINC-BINDING DOMAIN-CONTAINING PROTEIN-RELATED-RELATED"/>
    <property type="match status" value="1"/>
</dbReference>
<evidence type="ECO:0000313" key="1">
    <source>
        <dbReference type="EMBL" id="KAK6793505.1"/>
    </source>
</evidence>
<sequence>MNPPKGVVDQIHKILAKFVWGHIRGVKGKHWVAWDSLCLPKDEGGLGFRSLHDVLDALFAKLWWVFRTSTNSLWSEFIWNKYCKKWHPIMAQGIGASHVWKK</sequence>